<dbReference type="RefSeq" id="WP_176862148.1">
    <property type="nucleotide sequence ID" value="NZ_JABXWT010000001.1"/>
</dbReference>
<comment type="caution">
    <text evidence="2">The sequence shown here is derived from an EMBL/GenBank/DDBJ whole genome shotgun (WGS) entry which is preliminary data.</text>
</comment>
<keyword evidence="3" id="KW-1185">Reference proteome</keyword>
<organism evidence="2 3">
    <name type="scientific">Ruegeria haliotis</name>
    <dbReference type="NCBI Taxonomy" id="2747601"/>
    <lineage>
        <taxon>Bacteria</taxon>
        <taxon>Pseudomonadati</taxon>
        <taxon>Pseudomonadota</taxon>
        <taxon>Alphaproteobacteria</taxon>
        <taxon>Rhodobacterales</taxon>
        <taxon>Roseobacteraceae</taxon>
        <taxon>Ruegeria</taxon>
    </lineage>
</organism>
<accession>A0ABX2PLX3</accession>
<dbReference type="Proteomes" id="UP000630805">
    <property type="component" value="Unassembled WGS sequence"/>
</dbReference>
<evidence type="ECO:0000313" key="3">
    <source>
        <dbReference type="Proteomes" id="UP000630805"/>
    </source>
</evidence>
<sequence length="121" mass="13199">MNLTHTAFFGDGEYTFALTDDMITELERLADLGIGAFYLRAVNMQFKLADLIEIIRLGLIGGGTKPERAAQLADTYARNTPIDDLYPLALDILDARWGGRPDTTDAAQTCDQSAALDEAAE</sequence>
<gene>
    <name evidence="2" type="ORF">HW561_04770</name>
</gene>
<proteinExistence type="predicted"/>
<protein>
    <submittedName>
        <fullName evidence="2">Gene transfer agent family protein</fullName>
    </submittedName>
</protein>
<feature type="region of interest" description="Disordered" evidence="1">
    <location>
        <begin position="102"/>
        <end position="121"/>
    </location>
</feature>
<evidence type="ECO:0000313" key="2">
    <source>
        <dbReference type="EMBL" id="NVO55103.1"/>
    </source>
</evidence>
<evidence type="ECO:0000256" key="1">
    <source>
        <dbReference type="SAM" id="MobiDB-lite"/>
    </source>
</evidence>
<dbReference type="EMBL" id="JABXWT010000001">
    <property type="protein sequence ID" value="NVO55103.1"/>
    <property type="molecule type" value="Genomic_DNA"/>
</dbReference>
<reference evidence="2 3" key="1">
    <citation type="submission" date="2020-06" db="EMBL/GenBank/DDBJ databases">
        <authorList>
            <person name="Cao W.R."/>
        </authorList>
    </citation>
    <scope>NUCLEOTIDE SEQUENCE [LARGE SCALE GENOMIC DNA]</scope>
    <source>
        <strain evidence="2 3">B1Z28</strain>
    </source>
</reference>
<dbReference type="InterPro" id="IPR021791">
    <property type="entry name" value="Phage_TAC_11"/>
</dbReference>
<dbReference type="Pfam" id="PF11836">
    <property type="entry name" value="Phage_TAC_11"/>
    <property type="match status" value="1"/>
</dbReference>
<name>A0ABX2PLX3_9RHOB</name>